<dbReference type="OrthoDB" id="549859at2759"/>
<evidence type="ECO:0000256" key="1">
    <source>
        <dbReference type="SAM" id="SignalP"/>
    </source>
</evidence>
<organism evidence="2 3">
    <name type="scientific">Chlamydomonas eustigma</name>
    <dbReference type="NCBI Taxonomy" id="1157962"/>
    <lineage>
        <taxon>Eukaryota</taxon>
        <taxon>Viridiplantae</taxon>
        <taxon>Chlorophyta</taxon>
        <taxon>core chlorophytes</taxon>
        <taxon>Chlorophyceae</taxon>
        <taxon>CS clade</taxon>
        <taxon>Chlamydomonadales</taxon>
        <taxon>Chlamydomonadaceae</taxon>
        <taxon>Chlamydomonas</taxon>
    </lineage>
</organism>
<protein>
    <recommendedName>
        <fullName evidence="4">Sfi1 spindle body domain-containing protein</fullName>
    </recommendedName>
</protein>
<gene>
    <name evidence="2" type="ORF">CEUSTIGMA_g1554.t1</name>
</gene>
<dbReference type="EMBL" id="BEGY01000006">
    <property type="protein sequence ID" value="GAX74105.1"/>
    <property type="molecule type" value="Genomic_DNA"/>
</dbReference>
<evidence type="ECO:0008006" key="4">
    <source>
        <dbReference type="Google" id="ProtNLM"/>
    </source>
</evidence>
<evidence type="ECO:0000313" key="2">
    <source>
        <dbReference type="EMBL" id="GAX74105.1"/>
    </source>
</evidence>
<proteinExistence type="predicted"/>
<feature type="chain" id="PRO_5013032843" description="Sfi1 spindle body domain-containing protein" evidence="1">
    <location>
        <begin position="21"/>
        <end position="220"/>
    </location>
</feature>
<dbReference type="Proteomes" id="UP000232323">
    <property type="component" value="Unassembled WGS sequence"/>
</dbReference>
<keyword evidence="3" id="KW-1185">Reference proteome</keyword>
<comment type="caution">
    <text evidence="2">The sequence shown here is derived from an EMBL/GenBank/DDBJ whole genome shotgun (WGS) entry which is preliminary data.</text>
</comment>
<name>A0A250WTG9_9CHLO</name>
<accession>A0A250WTG9</accession>
<feature type="signal peptide" evidence="1">
    <location>
        <begin position="1"/>
        <end position="20"/>
    </location>
</feature>
<dbReference type="AlphaFoldDB" id="A0A250WTG9"/>
<keyword evidence="1" id="KW-0732">Signal</keyword>
<sequence>MATQELLLFLALVQCKVIRSTFPLQGAVPETVCRCHVFSGAVMAPHDLLAQAIALRSLEARELVLQRACLRIWKRYFMHLFMKAELFSEGCRRVHSVQLRHSLTAWKCVCERQQAKLAVLDLVFSWRRQRGLSLALTGWHSVVNIRLAAVHRGEIALQHCCGSLMKKALRAWENFLKSPQPALFFHTTRTLWKTSTLGRRSGGLPAQHDHSLQGWKIQQS</sequence>
<evidence type="ECO:0000313" key="3">
    <source>
        <dbReference type="Proteomes" id="UP000232323"/>
    </source>
</evidence>
<reference evidence="2 3" key="1">
    <citation type="submission" date="2017-08" db="EMBL/GenBank/DDBJ databases">
        <title>Acidophilic green algal genome provides insights into adaptation to an acidic environment.</title>
        <authorList>
            <person name="Hirooka S."/>
            <person name="Hirose Y."/>
            <person name="Kanesaki Y."/>
            <person name="Higuchi S."/>
            <person name="Fujiwara T."/>
            <person name="Onuma R."/>
            <person name="Era A."/>
            <person name="Ohbayashi R."/>
            <person name="Uzuka A."/>
            <person name="Nozaki H."/>
            <person name="Yoshikawa H."/>
            <person name="Miyagishima S.Y."/>
        </authorList>
    </citation>
    <scope>NUCLEOTIDE SEQUENCE [LARGE SCALE GENOMIC DNA]</scope>
    <source>
        <strain evidence="2 3">NIES-2499</strain>
    </source>
</reference>